<comment type="caution">
    <text evidence="11">The sequence shown here is derived from an EMBL/GenBank/DDBJ whole genome shotgun (WGS) entry which is preliminary data.</text>
</comment>
<feature type="binding site" evidence="10">
    <location>
        <position position="237"/>
    </location>
    <ligand>
        <name>Mn(2+)</name>
        <dbReference type="ChEBI" id="CHEBI:29035"/>
    </ligand>
</feature>
<keyword evidence="3 10" id="KW-0255">Endonuclease</keyword>
<keyword evidence="7 10" id="KW-0238">DNA-binding</keyword>
<dbReference type="PANTHER" id="PTHR34353">
    <property type="entry name" value="CRISPR-ASSOCIATED ENDONUCLEASE CAS1 1"/>
    <property type="match status" value="1"/>
</dbReference>
<dbReference type="GO" id="GO:0051607">
    <property type="term" value="P:defense response to virus"/>
    <property type="evidence" value="ECO:0007669"/>
    <property type="project" value="UniProtKB-UniRule"/>
</dbReference>
<feature type="binding site" evidence="10">
    <location>
        <position position="252"/>
    </location>
    <ligand>
        <name>Mn(2+)</name>
        <dbReference type="ChEBI" id="CHEBI:29035"/>
    </ligand>
</feature>
<accession>A0A964E2F8</accession>
<keyword evidence="4 10" id="KW-0378">Hydrolase</keyword>
<comment type="cofactor">
    <cofactor evidence="10">
        <name>Mg(2+)</name>
        <dbReference type="ChEBI" id="CHEBI:18420"/>
    </cofactor>
    <cofactor evidence="10">
        <name>Mn(2+)</name>
        <dbReference type="ChEBI" id="CHEBI:29035"/>
    </cofactor>
</comment>
<keyword evidence="2 10" id="KW-0479">Metal-binding</keyword>
<feature type="binding site" evidence="10">
    <location>
        <position position="169"/>
    </location>
    <ligand>
        <name>Mn(2+)</name>
        <dbReference type="ChEBI" id="CHEBI:29035"/>
    </ligand>
</feature>
<dbReference type="EMBL" id="JAESVA010000001">
    <property type="protein sequence ID" value="MCB8879376.1"/>
    <property type="molecule type" value="Genomic_DNA"/>
</dbReference>
<evidence type="ECO:0000256" key="4">
    <source>
        <dbReference type="ARBA" id="ARBA00022801"/>
    </source>
</evidence>
<dbReference type="NCBIfam" id="TIGR03640">
    <property type="entry name" value="cas1_DVULG"/>
    <property type="match status" value="1"/>
</dbReference>
<evidence type="ECO:0000256" key="10">
    <source>
        <dbReference type="HAMAP-Rule" id="MF_01470"/>
    </source>
</evidence>
<evidence type="ECO:0000256" key="1">
    <source>
        <dbReference type="ARBA" id="ARBA00022722"/>
    </source>
</evidence>
<evidence type="ECO:0000256" key="2">
    <source>
        <dbReference type="ARBA" id="ARBA00022723"/>
    </source>
</evidence>
<dbReference type="AlphaFoldDB" id="A0A964E2F8"/>
<dbReference type="RefSeq" id="WP_227305967.1">
    <property type="nucleotide sequence ID" value="NZ_JAESVA010000001.1"/>
</dbReference>
<evidence type="ECO:0000256" key="8">
    <source>
        <dbReference type="ARBA" id="ARBA00023211"/>
    </source>
</evidence>
<dbReference type="InterPro" id="IPR002729">
    <property type="entry name" value="CRISPR-assoc_Cas1"/>
</dbReference>
<evidence type="ECO:0000313" key="11">
    <source>
        <dbReference type="EMBL" id="MCB8879376.1"/>
    </source>
</evidence>
<dbReference type="InterPro" id="IPR019856">
    <property type="entry name" value="CRISPR-assoc_Cas1_DVULG"/>
</dbReference>
<keyword evidence="1 10" id="KW-0540">Nuclease</keyword>
<dbReference type="EC" id="3.1.-.-" evidence="10"/>
<evidence type="ECO:0000256" key="9">
    <source>
        <dbReference type="ARBA" id="ARBA00038592"/>
    </source>
</evidence>
<dbReference type="NCBIfam" id="TIGR00287">
    <property type="entry name" value="cas1"/>
    <property type="match status" value="1"/>
</dbReference>
<gene>
    <name evidence="11" type="primary">cas1c</name>
    <name evidence="10" type="synonym">cas1</name>
    <name evidence="11" type="ORF">ACELLULO517_03955</name>
</gene>
<dbReference type="GO" id="GO:0003677">
    <property type="term" value="F:DNA binding"/>
    <property type="evidence" value="ECO:0007669"/>
    <property type="project" value="UniProtKB-KW"/>
</dbReference>
<dbReference type="InterPro" id="IPR042206">
    <property type="entry name" value="CRISPR-assoc_Cas1_C"/>
</dbReference>
<keyword evidence="5 10" id="KW-0460">Magnesium</keyword>
<dbReference type="PANTHER" id="PTHR34353:SF2">
    <property type="entry name" value="CRISPR-ASSOCIATED ENDONUCLEASE CAS1 1"/>
    <property type="match status" value="1"/>
</dbReference>
<dbReference type="HAMAP" id="MF_01470">
    <property type="entry name" value="Cas1"/>
    <property type="match status" value="1"/>
</dbReference>
<protein>
    <recommendedName>
        <fullName evidence="10">CRISPR-associated endonuclease Cas1</fullName>
        <ecNumber evidence="10">3.1.-.-</ecNumber>
    </recommendedName>
</protein>
<dbReference type="Gene3D" id="1.20.120.920">
    <property type="entry name" value="CRISPR-associated endonuclease Cas1, C-terminal domain"/>
    <property type="match status" value="1"/>
</dbReference>
<dbReference type="Proteomes" id="UP000721844">
    <property type="component" value="Unassembled WGS sequence"/>
</dbReference>
<comment type="function">
    <text evidence="10">CRISPR (clustered regularly interspaced short palindromic repeat), is an adaptive immune system that provides protection against mobile genetic elements (viruses, transposable elements and conjugative plasmids). CRISPR clusters contain spacers, sequences complementary to antecedent mobile elements, and target invading nucleic acids. CRISPR clusters are transcribed and processed into CRISPR RNA (crRNA). Acts as a dsDNA endonuclease. Involved in the integration of spacer DNA into the CRISPR cassette.</text>
</comment>
<dbReference type="InterPro" id="IPR042211">
    <property type="entry name" value="CRISPR-assoc_Cas1_N"/>
</dbReference>
<name>A0A964E2F8_9PROT</name>
<dbReference type="InterPro" id="IPR050646">
    <property type="entry name" value="Cas1"/>
</dbReference>
<dbReference type="GO" id="GO:0004520">
    <property type="term" value="F:DNA endonuclease activity"/>
    <property type="evidence" value="ECO:0007669"/>
    <property type="project" value="InterPro"/>
</dbReference>
<keyword evidence="8 10" id="KW-0464">Manganese</keyword>
<reference evidence="11 12" key="1">
    <citation type="journal article" date="2021" name="Microorganisms">
        <title>Acidisoma silvae sp. nov. and Acidisomacellulosilytica sp. nov., Two Acidophilic Bacteria Isolated from Decaying Wood, Hydrolyzing Cellulose and Producing Poly-3-hydroxybutyrate.</title>
        <authorList>
            <person name="Mieszkin S."/>
            <person name="Pouder E."/>
            <person name="Uroz S."/>
            <person name="Simon-Colin C."/>
            <person name="Alain K."/>
        </authorList>
    </citation>
    <scope>NUCLEOTIDE SEQUENCE [LARGE SCALE GENOMIC DNA]</scope>
    <source>
        <strain evidence="11 12">HW T5.17</strain>
    </source>
</reference>
<keyword evidence="12" id="KW-1185">Reference proteome</keyword>
<dbReference type="Gene3D" id="3.100.10.20">
    <property type="entry name" value="CRISPR-associated endonuclease Cas1, N-terminal domain"/>
    <property type="match status" value="1"/>
</dbReference>
<comment type="similarity">
    <text evidence="10">Belongs to the CRISPR-associated endonuclease Cas1 family.</text>
</comment>
<keyword evidence="6 10" id="KW-0051">Antiviral defense</keyword>
<evidence type="ECO:0000313" key="12">
    <source>
        <dbReference type="Proteomes" id="UP000721844"/>
    </source>
</evidence>
<organism evidence="11 12">
    <name type="scientific">Acidisoma cellulosilyticum</name>
    <dbReference type="NCBI Taxonomy" id="2802395"/>
    <lineage>
        <taxon>Bacteria</taxon>
        <taxon>Pseudomonadati</taxon>
        <taxon>Pseudomonadota</taxon>
        <taxon>Alphaproteobacteria</taxon>
        <taxon>Acetobacterales</taxon>
        <taxon>Acidocellaceae</taxon>
        <taxon>Acidisoma</taxon>
    </lineage>
</organism>
<dbReference type="GO" id="GO:0046872">
    <property type="term" value="F:metal ion binding"/>
    <property type="evidence" value="ECO:0007669"/>
    <property type="project" value="UniProtKB-UniRule"/>
</dbReference>
<dbReference type="Pfam" id="PF01867">
    <property type="entry name" value="Cas_Cas1"/>
    <property type="match status" value="1"/>
</dbReference>
<dbReference type="GO" id="GO:0016787">
    <property type="term" value="F:hydrolase activity"/>
    <property type="evidence" value="ECO:0007669"/>
    <property type="project" value="UniProtKB-KW"/>
</dbReference>
<sequence>MRRLLNTLYVTLDGAYLRKDGLNVVAEVAGEEKLRVPLHMLGSVAVFGRVSLSPALMGALAEAGIVSAFFSMNGRFLARVEGPVSGNILLRREQYRRMDDPAGCVAVARAMVAAKALNQRGLLQRALRDHGVGLSEDARAAMAAAVERMRDIAARAAHETDLDRLRGHEGEAAALYFGVFGHALRVPDPGIVFRGRSRRPPMDPVNALLSFVYTMLVHDCRGALEGVGLDPAAGFLHRMRPGRPSMALDLMEELRANLADRLVLSLLNRREIGIADFRVMENGAVLLAEDSRKTVLTAWQERKKEEIEHPFLKERTSLGLLPHLQASLLARTLRGDLDAYPPMIWK</sequence>
<evidence type="ECO:0000256" key="7">
    <source>
        <dbReference type="ARBA" id="ARBA00023125"/>
    </source>
</evidence>
<evidence type="ECO:0000256" key="3">
    <source>
        <dbReference type="ARBA" id="ARBA00022759"/>
    </source>
</evidence>
<evidence type="ECO:0000256" key="6">
    <source>
        <dbReference type="ARBA" id="ARBA00023118"/>
    </source>
</evidence>
<proteinExistence type="inferred from homology"/>
<evidence type="ECO:0000256" key="5">
    <source>
        <dbReference type="ARBA" id="ARBA00022842"/>
    </source>
</evidence>
<dbReference type="GO" id="GO:0043571">
    <property type="term" value="P:maintenance of CRISPR repeat elements"/>
    <property type="evidence" value="ECO:0007669"/>
    <property type="project" value="UniProtKB-UniRule"/>
</dbReference>
<comment type="subunit">
    <text evidence="9 10">Homodimer, forms a heterotetramer with a Cas2 homodimer.</text>
</comment>